<reference evidence="12" key="1">
    <citation type="submission" date="2015-09" db="EMBL/GenBank/DDBJ databases">
        <title>Whole genome sequence of Pseudomonas fluorescens FW300-N2E3.</title>
        <authorList>
            <person name="Ray J."/>
            <person name="Melnyk R."/>
            <person name="Deutschbauer A."/>
        </authorList>
    </citation>
    <scope>NUCLEOTIDE SEQUENCE [LARGE SCALE GENOMIC DNA]</scope>
    <source>
        <strain evidence="12">FW300-N2E3</strain>
    </source>
</reference>
<dbReference type="SUPFAM" id="SSF161098">
    <property type="entry name" value="MetI-like"/>
    <property type="match status" value="1"/>
</dbReference>
<dbReference type="GO" id="GO:0043190">
    <property type="term" value="C:ATP-binding cassette (ABC) transporter complex"/>
    <property type="evidence" value="ECO:0007669"/>
    <property type="project" value="InterPro"/>
</dbReference>
<dbReference type="GO" id="GO:0006865">
    <property type="term" value="P:amino acid transport"/>
    <property type="evidence" value="ECO:0007669"/>
    <property type="project" value="UniProtKB-KW"/>
</dbReference>
<dbReference type="InterPro" id="IPR010065">
    <property type="entry name" value="AA_ABC_transptr_permease_3TM"/>
</dbReference>
<sequence>MNYQFDLFFITSGLWPLLKGLVVTLQLTVAANIIGLTLGFVIALLVMSPNPILRWPFTLFIEFFRCTPALVQIVWFFYCIPIIFDVYIDALTMGILAIGLNLAAFNAEAYRAAIQGVQSNQYDATVALGLSPFQRTVYVVLPQAFRSALPVLVANGIGAFQQTALVAIVALQDLMYMGKILATDTYRPIEVFTVIALIYFAISFPISQLVEYIERRRKAENS</sequence>
<dbReference type="Proteomes" id="UP000066487">
    <property type="component" value="Chromosome"/>
</dbReference>
<keyword evidence="3 9" id="KW-0813">Transport</keyword>
<comment type="similarity">
    <text evidence="2">Belongs to the binding-protein-dependent transport system permease family. HisMQ subfamily.</text>
</comment>
<protein>
    <submittedName>
        <fullName evidence="11">Amino acid ABC transporter permease</fullName>
    </submittedName>
</protein>
<feature type="transmembrane region" description="Helical" evidence="9">
    <location>
        <begin position="151"/>
        <end position="171"/>
    </location>
</feature>
<dbReference type="GO" id="GO:0022857">
    <property type="term" value="F:transmembrane transporter activity"/>
    <property type="evidence" value="ECO:0007669"/>
    <property type="project" value="InterPro"/>
</dbReference>
<dbReference type="InterPro" id="IPR043429">
    <property type="entry name" value="ArtM/GltK/GlnP/TcyL/YhdX-like"/>
</dbReference>
<evidence type="ECO:0000256" key="7">
    <source>
        <dbReference type="ARBA" id="ARBA00022989"/>
    </source>
</evidence>
<evidence type="ECO:0000256" key="2">
    <source>
        <dbReference type="ARBA" id="ARBA00010072"/>
    </source>
</evidence>
<dbReference type="Gene3D" id="1.10.3720.10">
    <property type="entry name" value="MetI-like"/>
    <property type="match status" value="1"/>
</dbReference>
<dbReference type="PANTHER" id="PTHR30614:SF0">
    <property type="entry name" value="L-CYSTINE TRANSPORT SYSTEM PERMEASE PROTEIN TCYL"/>
    <property type="match status" value="1"/>
</dbReference>
<accession>A0A0N9VYS2</accession>
<organism evidence="11 12">
    <name type="scientific">Pseudomonas fluorescens</name>
    <dbReference type="NCBI Taxonomy" id="294"/>
    <lineage>
        <taxon>Bacteria</taxon>
        <taxon>Pseudomonadati</taxon>
        <taxon>Pseudomonadota</taxon>
        <taxon>Gammaproteobacteria</taxon>
        <taxon>Pseudomonadales</taxon>
        <taxon>Pseudomonadaceae</taxon>
        <taxon>Pseudomonas</taxon>
    </lineage>
</organism>
<evidence type="ECO:0000256" key="9">
    <source>
        <dbReference type="RuleBase" id="RU363032"/>
    </source>
</evidence>
<dbReference type="OrthoDB" id="9809799at2"/>
<feature type="transmembrane region" description="Helical" evidence="9">
    <location>
        <begin position="20"/>
        <end position="47"/>
    </location>
</feature>
<gene>
    <name evidence="11" type="ORF">AO353_24420</name>
</gene>
<name>A0A0N9VYS2_PSEFL</name>
<keyword evidence="4" id="KW-1003">Cell membrane</keyword>
<evidence type="ECO:0000256" key="8">
    <source>
        <dbReference type="ARBA" id="ARBA00023136"/>
    </source>
</evidence>
<dbReference type="InterPro" id="IPR000515">
    <property type="entry name" value="MetI-like"/>
</dbReference>
<keyword evidence="6" id="KW-0029">Amino-acid transport</keyword>
<dbReference type="CDD" id="cd06261">
    <property type="entry name" value="TM_PBP2"/>
    <property type="match status" value="1"/>
</dbReference>
<feature type="domain" description="ABC transmembrane type-1" evidence="10">
    <location>
        <begin position="21"/>
        <end position="210"/>
    </location>
</feature>
<evidence type="ECO:0000256" key="5">
    <source>
        <dbReference type="ARBA" id="ARBA00022692"/>
    </source>
</evidence>
<evidence type="ECO:0000256" key="6">
    <source>
        <dbReference type="ARBA" id="ARBA00022970"/>
    </source>
</evidence>
<keyword evidence="5 9" id="KW-0812">Transmembrane</keyword>
<dbReference type="AlphaFoldDB" id="A0A0N9VYS2"/>
<dbReference type="InterPro" id="IPR035906">
    <property type="entry name" value="MetI-like_sf"/>
</dbReference>
<proteinExistence type="inferred from homology"/>
<feature type="transmembrane region" description="Helical" evidence="9">
    <location>
        <begin position="59"/>
        <end position="84"/>
    </location>
</feature>
<dbReference type="EMBL" id="CP012830">
    <property type="protein sequence ID" value="ALI04057.1"/>
    <property type="molecule type" value="Genomic_DNA"/>
</dbReference>
<comment type="subcellular location">
    <subcellularLocation>
        <location evidence="1">Cell inner membrane</location>
        <topology evidence="1">Multi-pass membrane protein</topology>
    </subcellularLocation>
    <subcellularLocation>
        <location evidence="9">Cell membrane</location>
        <topology evidence="9">Multi-pass membrane protein</topology>
    </subcellularLocation>
</comment>
<dbReference type="NCBIfam" id="TIGR01726">
    <property type="entry name" value="HEQRo_perm_3TM"/>
    <property type="match status" value="1"/>
</dbReference>
<evidence type="ECO:0000256" key="3">
    <source>
        <dbReference type="ARBA" id="ARBA00022448"/>
    </source>
</evidence>
<evidence type="ECO:0000313" key="12">
    <source>
        <dbReference type="Proteomes" id="UP000066487"/>
    </source>
</evidence>
<dbReference type="PANTHER" id="PTHR30614">
    <property type="entry name" value="MEMBRANE COMPONENT OF AMINO ACID ABC TRANSPORTER"/>
    <property type="match status" value="1"/>
</dbReference>
<dbReference type="Pfam" id="PF00528">
    <property type="entry name" value="BPD_transp_1"/>
    <property type="match status" value="1"/>
</dbReference>
<evidence type="ECO:0000259" key="10">
    <source>
        <dbReference type="PROSITE" id="PS50928"/>
    </source>
</evidence>
<feature type="transmembrane region" description="Helical" evidence="9">
    <location>
        <begin position="90"/>
        <end position="107"/>
    </location>
</feature>
<keyword evidence="7 9" id="KW-1133">Transmembrane helix</keyword>
<evidence type="ECO:0000256" key="4">
    <source>
        <dbReference type="ARBA" id="ARBA00022475"/>
    </source>
</evidence>
<dbReference type="PROSITE" id="PS50928">
    <property type="entry name" value="ABC_TM1"/>
    <property type="match status" value="1"/>
</dbReference>
<evidence type="ECO:0000313" key="11">
    <source>
        <dbReference type="EMBL" id="ALI04057.1"/>
    </source>
</evidence>
<feature type="transmembrane region" description="Helical" evidence="9">
    <location>
        <begin position="191"/>
        <end position="213"/>
    </location>
</feature>
<dbReference type="RefSeq" id="WP_019579161.1">
    <property type="nucleotide sequence ID" value="NZ_CP012830.1"/>
</dbReference>
<keyword evidence="8 9" id="KW-0472">Membrane</keyword>
<reference evidence="11 12" key="2">
    <citation type="journal article" date="2018" name="Nature">
        <title>Mutant phenotypes for thousands of bacterial genes of unknown function.</title>
        <authorList>
            <person name="Price M.N."/>
            <person name="Wetmore K.M."/>
            <person name="Waters R.J."/>
            <person name="Callaghan M."/>
            <person name="Ray J."/>
            <person name="Liu H."/>
            <person name="Kuehl J.V."/>
            <person name="Melnyk R.A."/>
            <person name="Lamson J.S."/>
            <person name="Suh Y."/>
            <person name="Carlson H.K."/>
            <person name="Esquivel Z."/>
            <person name="Sadeeshkumar H."/>
            <person name="Chakraborty R."/>
            <person name="Zane G.M."/>
            <person name="Rubin B.E."/>
            <person name="Wall J.D."/>
            <person name="Visel A."/>
            <person name="Bristow J."/>
            <person name="Blow M.J."/>
            <person name="Arkin A.P."/>
            <person name="Deutschbauer A.M."/>
        </authorList>
    </citation>
    <scope>NUCLEOTIDE SEQUENCE [LARGE SCALE GENOMIC DNA]</scope>
    <source>
        <strain evidence="11 12">FW300-N2E3</strain>
    </source>
</reference>
<evidence type="ECO:0000256" key="1">
    <source>
        <dbReference type="ARBA" id="ARBA00004429"/>
    </source>
</evidence>